<dbReference type="InterPro" id="IPR013534">
    <property type="entry name" value="Starch_synth_cat_dom"/>
</dbReference>
<comment type="function">
    <text evidence="2 11">Synthesizes alpha-1,4-glucan chains using ADP-glucose.</text>
</comment>
<keyword evidence="8 11" id="KW-0808">Transferase</keyword>
<dbReference type="AlphaFoldDB" id="A0A7G1QAK6"/>
<evidence type="ECO:0000256" key="3">
    <source>
        <dbReference type="ARBA" id="ARBA00004964"/>
    </source>
</evidence>
<dbReference type="Proteomes" id="UP000516072">
    <property type="component" value="Chromosome"/>
</dbReference>
<dbReference type="GO" id="GO:0005978">
    <property type="term" value="P:glycogen biosynthetic process"/>
    <property type="evidence" value="ECO:0007669"/>
    <property type="project" value="UniProtKB-UniRule"/>
</dbReference>
<dbReference type="NCBIfam" id="TIGR02095">
    <property type="entry name" value="glgA"/>
    <property type="match status" value="1"/>
</dbReference>
<evidence type="ECO:0000256" key="4">
    <source>
        <dbReference type="ARBA" id="ARBA00010281"/>
    </source>
</evidence>
<evidence type="ECO:0000256" key="1">
    <source>
        <dbReference type="ARBA" id="ARBA00001478"/>
    </source>
</evidence>
<evidence type="ECO:0000256" key="11">
    <source>
        <dbReference type="HAMAP-Rule" id="MF_00484"/>
    </source>
</evidence>
<feature type="binding site" evidence="11">
    <location>
        <position position="16"/>
    </location>
    <ligand>
        <name>ADP-alpha-D-glucose</name>
        <dbReference type="ChEBI" id="CHEBI:57498"/>
    </ligand>
</feature>
<dbReference type="CDD" id="cd03791">
    <property type="entry name" value="GT5_Glycogen_synthase_DULL1-like"/>
    <property type="match status" value="1"/>
</dbReference>
<evidence type="ECO:0000256" key="8">
    <source>
        <dbReference type="ARBA" id="ARBA00022679"/>
    </source>
</evidence>
<comment type="catalytic activity">
    <reaction evidence="1 11">
        <text>[(1-&gt;4)-alpha-D-glucosyl](n) + ADP-alpha-D-glucose = [(1-&gt;4)-alpha-D-glucosyl](n+1) + ADP + H(+)</text>
        <dbReference type="Rhea" id="RHEA:18189"/>
        <dbReference type="Rhea" id="RHEA-COMP:9584"/>
        <dbReference type="Rhea" id="RHEA-COMP:9587"/>
        <dbReference type="ChEBI" id="CHEBI:15378"/>
        <dbReference type="ChEBI" id="CHEBI:15444"/>
        <dbReference type="ChEBI" id="CHEBI:57498"/>
        <dbReference type="ChEBI" id="CHEBI:456216"/>
        <dbReference type="EC" id="2.4.1.21"/>
    </reaction>
</comment>
<keyword evidence="15" id="KW-1185">Reference proteome</keyword>
<keyword evidence="9 11" id="KW-0320">Glycogen biosynthesis</keyword>
<dbReference type="PANTHER" id="PTHR45825:SF11">
    <property type="entry name" value="ALPHA AMYLASE DOMAIN-CONTAINING PROTEIN"/>
    <property type="match status" value="1"/>
</dbReference>
<dbReference type="Pfam" id="PF00534">
    <property type="entry name" value="Glycos_transf_1"/>
    <property type="match status" value="1"/>
</dbReference>
<accession>A0A7G1QAK6</accession>
<dbReference type="InterPro" id="IPR001296">
    <property type="entry name" value="Glyco_trans_1"/>
</dbReference>
<evidence type="ECO:0000259" key="13">
    <source>
        <dbReference type="Pfam" id="PF08323"/>
    </source>
</evidence>
<evidence type="ECO:0000259" key="12">
    <source>
        <dbReference type="Pfam" id="PF00534"/>
    </source>
</evidence>
<dbReference type="InterPro" id="IPR011835">
    <property type="entry name" value="GS/SS"/>
</dbReference>
<dbReference type="HAMAP" id="MF_00484">
    <property type="entry name" value="Glycogen_synth"/>
    <property type="match status" value="1"/>
</dbReference>
<feature type="domain" description="Starch synthase catalytic" evidence="13">
    <location>
        <begin position="3"/>
        <end position="240"/>
    </location>
</feature>
<evidence type="ECO:0000313" key="14">
    <source>
        <dbReference type="EMBL" id="CAB1276727.1"/>
    </source>
</evidence>
<evidence type="ECO:0000256" key="6">
    <source>
        <dbReference type="ARBA" id="ARBA00019935"/>
    </source>
</evidence>
<dbReference type="PANTHER" id="PTHR45825">
    <property type="entry name" value="GRANULE-BOUND STARCH SYNTHASE 1, CHLOROPLASTIC/AMYLOPLASTIC"/>
    <property type="match status" value="1"/>
</dbReference>
<dbReference type="RefSeq" id="WP_197744007.1">
    <property type="nucleotide sequence ID" value="NZ_LR778175.1"/>
</dbReference>
<comment type="pathway">
    <text evidence="3 11">Glycan biosynthesis; glycogen biosynthesis.</text>
</comment>
<dbReference type="UniPathway" id="UPA00164"/>
<dbReference type="KEGG" id="ntg:NSCAC_1316"/>
<keyword evidence="7 11" id="KW-0328">Glycosyltransferase</keyword>
<dbReference type="Pfam" id="PF08323">
    <property type="entry name" value="Glyco_transf_5"/>
    <property type="match status" value="1"/>
</dbReference>
<dbReference type="EC" id="2.4.1.21" evidence="5 11"/>
<evidence type="ECO:0000313" key="15">
    <source>
        <dbReference type="Proteomes" id="UP000516072"/>
    </source>
</evidence>
<reference evidence="14 15" key="1">
    <citation type="submission" date="2020-03" db="EMBL/GenBank/DDBJ databases">
        <authorList>
            <person name="Picone N."/>
        </authorList>
    </citation>
    <scope>NUCLEOTIDE SEQUENCE [LARGE SCALE GENOMIC DNA]</scope>
    <source>
        <strain evidence="14">NSCAC1</strain>
    </source>
</reference>
<evidence type="ECO:0000256" key="10">
    <source>
        <dbReference type="ARBA" id="ARBA00031722"/>
    </source>
</evidence>
<dbReference type="EMBL" id="LR778175">
    <property type="protein sequence ID" value="CAB1276727.1"/>
    <property type="molecule type" value="Genomic_DNA"/>
</dbReference>
<comment type="similarity">
    <text evidence="4 11">Belongs to the glycosyltransferase 1 family. Bacterial/plant glycogen synthase subfamily.</text>
</comment>
<dbReference type="SUPFAM" id="SSF53756">
    <property type="entry name" value="UDP-Glycosyltransferase/glycogen phosphorylase"/>
    <property type="match status" value="1"/>
</dbReference>
<evidence type="ECO:0000256" key="2">
    <source>
        <dbReference type="ARBA" id="ARBA00002764"/>
    </source>
</evidence>
<evidence type="ECO:0000256" key="5">
    <source>
        <dbReference type="ARBA" id="ARBA00012588"/>
    </source>
</evidence>
<organism evidence="14 15">
    <name type="scientific">Candidatus Nitrosacidococcus tergens</name>
    <dbReference type="NCBI Taxonomy" id="553981"/>
    <lineage>
        <taxon>Bacteria</taxon>
        <taxon>Pseudomonadati</taxon>
        <taxon>Pseudomonadota</taxon>
        <taxon>Gammaproteobacteria</taxon>
        <taxon>Chromatiales</taxon>
        <taxon>Chromatiaceae</taxon>
        <taxon>Candidatus Nitrosacidococcus</taxon>
    </lineage>
</organism>
<sequence length="488" mass="55252">MYKVLFAASEVHPLIKTGGLGDVAGILPTALFKLGWDVGVILPAYPNCKQQLKNLVQVTSLSIPSVTTPVIILKGELPGVPVTFWLVDSPRHFNRPGNPYIGENGQEWPDNADRFATFCKAIVHGFVTYPNLDWKPDVIHCNDWHTGLIPPLLDSVANRPVTMFTIHNLSYQGVFPYATFQELQLPNHLWLSSALAFHNQLSFMKGGLIFSDWLTTVSPSYAKEIMTPELGCGLDDILRQRFKNLTGILNGADYDRWDPVQDSLIEKPYNKESWYDKVKNKLALQRQFHLPENKKIPMFGFIGRLVTQKGIDLIIKILPKIISEQIQIIFLGEGEEYYQSCLETLARKYPEKIGLSLGYSETLAHSIQAGVDIFLMPSYFEPCGLTQIYALRYGTIPIVHKVGGLADTIIDATPENLDRELATGFIFNNPTSSELLHAIERCLHLYAQPYLWQKLILTGMAQDFNWKNSAKRYLELYYKLLQSRSTIE</sequence>
<dbReference type="GO" id="GO:0009011">
    <property type="term" value="F:alpha-1,4-glucan glucosyltransferase (ADP-glucose donor) activity"/>
    <property type="evidence" value="ECO:0007669"/>
    <property type="project" value="UniProtKB-UniRule"/>
</dbReference>
<proteinExistence type="inferred from homology"/>
<dbReference type="Gene3D" id="3.40.50.2000">
    <property type="entry name" value="Glycogen Phosphorylase B"/>
    <property type="match status" value="2"/>
</dbReference>
<name>A0A7G1QAK6_9GAMM</name>
<dbReference type="NCBIfam" id="NF001899">
    <property type="entry name" value="PRK00654.1-2"/>
    <property type="match status" value="1"/>
</dbReference>
<gene>
    <name evidence="11 14" type="primary">glgA</name>
    <name evidence="14" type="ORF">NSCAC_1316</name>
</gene>
<protein>
    <recommendedName>
        <fullName evidence="6 11">Glycogen synthase</fullName>
        <ecNumber evidence="5 11">2.4.1.21</ecNumber>
    </recommendedName>
    <alternativeName>
        <fullName evidence="10 11">Starch [bacterial glycogen] synthase</fullName>
    </alternativeName>
</protein>
<evidence type="ECO:0000256" key="9">
    <source>
        <dbReference type="ARBA" id="ARBA00023056"/>
    </source>
</evidence>
<evidence type="ECO:0000256" key="7">
    <source>
        <dbReference type="ARBA" id="ARBA00022676"/>
    </source>
</evidence>
<dbReference type="GO" id="GO:0004373">
    <property type="term" value="F:alpha-1,4-glucan glucosyltransferase (UDP-glucose donor) activity"/>
    <property type="evidence" value="ECO:0007669"/>
    <property type="project" value="InterPro"/>
</dbReference>
<feature type="domain" description="Glycosyl transferase family 1" evidence="12">
    <location>
        <begin position="289"/>
        <end position="445"/>
    </location>
</feature>